<feature type="compositionally biased region" description="Basic residues" evidence="1">
    <location>
        <begin position="351"/>
        <end position="363"/>
    </location>
</feature>
<dbReference type="OrthoDB" id="5374569at2759"/>
<feature type="compositionally biased region" description="Polar residues" evidence="1">
    <location>
        <begin position="283"/>
        <end position="292"/>
    </location>
</feature>
<feature type="compositionally biased region" description="Low complexity" evidence="1">
    <location>
        <begin position="64"/>
        <end position="74"/>
    </location>
</feature>
<dbReference type="STRING" id="1408157.A0A1J7JRU5"/>
<feature type="compositionally biased region" description="Acidic residues" evidence="1">
    <location>
        <begin position="259"/>
        <end position="268"/>
    </location>
</feature>
<feature type="compositionally biased region" description="Basic residues" evidence="1">
    <location>
        <begin position="165"/>
        <end position="176"/>
    </location>
</feature>
<organism evidence="2 3">
    <name type="scientific">Coniochaeta ligniaria NRRL 30616</name>
    <dbReference type="NCBI Taxonomy" id="1408157"/>
    <lineage>
        <taxon>Eukaryota</taxon>
        <taxon>Fungi</taxon>
        <taxon>Dikarya</taxon>
        <taxon>Ascomycota</taxon>
        <taxon>Pezizomycotina</taxon>
        <taxon>Sordariomycetes</taxon>
        <taxon>Sordariomycetidae</taxon>
        <taxon>Coniochaetales</taxon>
        <taxon>Coniochaetaceae</taxon>
        <taxon>Coniochaeta</taxon>
    </lineage>
</organism>
<protein>
    <submittedName>
        <fullName evidence="2">Uncharacterized protein</fullName>
    </submittedName>
</protein>
<dbReference type="EMBL" id="KV875095">
    <property type="protein sequence ID" value="OIW32704.1"/>
    <property type="molecule type" value="Genomic_DNA"/>
</dbReference>
<sequence length="385" mass="41989">MPRQLPWKVNGGSKSKPPPPRNRTTESPSLPAGGPSAADRIDTLPAKRPKSGTSTPIGGKSRRSLTTLPDRSPSTSPPPEPISEDFMIEGFDNDDRYRMVEDEFLAMANDFTKHLHAAEYQRLKALASTRNADVIRTISRPVTGHMTDLVKRRRNAVKLAASQRKGLKNALGKRKGRQDDSDSDEDDDDELPWAGTSLQGLMESPRKVAVPLPAGSSSLGHGERVPATRPTLAETTSLGVSRFASRLAARPSNSHAETTTDEDDDDLDAQPRYPSRTEKLNRSKSGTLSLNQKAAGIEAMARRREPIIATTRSEPPRSTSAAKVAERPVALSTGDTGNDSDEDDEDFTSRLRNRRAQQKRRHGGSGTEDNKKARHNSAVDVIPLI</sequence>
<dbReference type="InParanoid" id="A0A1J7JRU5"/>
<dbReference type="Proteomes" id="UP000182658">
    <property type="component" value="Unassembled WGS sequence"/>
</dbReference>
<dbReference type="AlphaFoldDB" id="A0A1J7JRU5"/>
<accession>A0A1J7JRU5</accession>
<evidence type="ECO:0000313" key="3">
    <source>
        <dbReference type="Proteomes" id="UP000182658"/>
    </source>
</evidence>
<proteinExistence type="predicted"/>
<evidence type="ECO:0000256" key="1">
    <source>
        <dbReference type="SAM" id="MobiDB-lite"/>
    </source>
</evidence>
<feature type="region of interest" description="Disordered" evidence="1">
    <location>
        <begin position="1"/>
        <end position="87"/>
    </location>
</feature>
<feature type="compositionally biased region" description="Acidic residues" evidence="1">
    <location>
        <begin position="181"/>
        <end position="191"/>
    </location>
</feature>
<feature type="region of interest" description="Disordered" evidence="1">
    <location>
        <begin position="160"/>
        <end position="385"/>
    </location>
</feature>
<feature type="compositionally biased region" description="Polar residues" evidence="1">
    <location>
        <begin position="310"/>
        <end position="321"/>
    </location>
</feature>
<gene>
    <name evidence="2" type="ORF">CONLIGDRAFT_679087</name>
</gene>
<keyword evidence="3" id="KW-1185">Reference proteome</keyword>
<evidence type="ECO:0000313" key="2">
    <source>
        <dbReference type="EMBL" id="OIW32704.1"/>
    </source>
</evidence>
<reference evidence="2 3" key="1">
    <citation type="submission" date="2016-10" db="EMBL/GenBank/DDBJ databases">
        <title>Draft genome sequence of Coniochaeta ligniaria NRRL30616, a lignocellulolytic fungus for bioabatement of inhibitors in plant biomass hydrolysates.</title>
        <authorList>
            <consortium name="DOE Joint Genome Institute"/>
            <person name="Jimenez D.J."/>
            <person name="Hector R.E."/>
            <person name="Riley R."/>
            <person name="Sun H."/>
            <person name="Grigoriev I.V."/>
            <person name="Van Elsas J.D."/>
            <person name="Nichols N.N."/>
        </authorList>
    </citation>
    <scope>NUCLEOTIDE SEQUENCE [LARGE SCALE GENOMIC DNA]</scope>
    <source>
        <strain evidence="2 3">NRRL 30616</strain>
    </source>
</reference>
<name>A0A1J7JRU5_9PEZI</name>